<reference evidence="2 3" key="1">
    <citation type="journal article" date="2011" name="PLoS Pathog.">
        <title>Endophytic Life Strategies Decoded by Genome and Transcriptome Analyses of the Mutualistic Root Symbiont Piriformospora indica.</title>
        <authorList>
            <person name="Zuccaro A."/>
            <person name="Lahrmann U."/>
            <person name="Guldener U."/>
            <person name="Langen G."/>
            <person name="Pfiffi S."/>
            <person name="Biedenkopf D."/>
            <person name="Wong P."/>
            <person name="Samans B."/>
            <person name="Grimm C."/>
            <person name="Basiewicz M."/>
            <person name="Murat C."/>
            <person name="Martin F."/>
            <person name="Kogel K.H."/>
        </authorList>
    </citation>
    <scope>NUCLEOTIDE SEQUENCE [LARGE SCALE GENOMIC DNA]</scope>
    <source>
        <strain evidence="2 3">DSM 11827</strain>
    </source>
</reference>
<feature type="compositionally biased region" description="Low complexity" evidence="1">
    <location>
        <begin position="10"/>
        <end position="44"/>
    </location>
</feature>
<feature type="region of interest" description="Disordered" evidence="1">
    <location>
        <begin position="1"/>
        <end position="102"/>
    </location>
</feature>
<name>G4T9L2_SERID</name>
<dbReference type="STRING" id="1109443.G4T9L2"/>
<organism evidence="2 3">
    <name type="scientific">Serendipita indica (strain DSM 11827)</name>
    <name type="common">Root endophyte fungus</name>
    <name type="synonym">Piriformospora indica</name>
    <dbReference type="NCBI Taxonomy" id="1109443"/>
    <lineage>
        <taxon>Eukaryota</taxon>
        <taxon>Fungi</taxon>
        <taxon>Dikarya</taxon>
        <taxon>Basidiomycota</taxon>
        <taxon>Agaricomycotina</taxon>
        <taxon>Agaricomycetes</taxon>
        <taxon>Sebacinales</taxon>
        <taxon>Serendipitaceae</taxon>
        <taxon>Serendipita</taxon>
    </lineage>
</organism>
<keyword evidence="3" id="KW-1185">Reference proteome</keyword>
<accession>G4T9L2</accession>
<evidence type="ECO:0000313" key="2">
    <source>
        <dbReference type="EMBL" id="CCA68005.1"/>
    </source>
</evidence>
<dbReference type="EMBL" id="CAFZ01000024">
    <property type="protein sequence ID" value="CCA68005.1"/>
    <property type="molecule type" value="Genomic_DNA"/>
</dbReference>
<sequence length="156" mass="15691">MSTPTGGAGAASTRMARGAGGRAAVNGAPTGRGGAASASAAGGAIHESLRGTPHDVLRGPAHDSLRGAPHDSLRVGGGAPHESLRRPNPYLDTDEPTPKKRRVRHCAKCGGQTCKGRGGGSNCPNPCRDCHRMECKGRSSTKPGRMCDTMLGGGGG</sequence>
<protein>
    <submittedName>
        <fullName evidence="2">Uncharacterized protein</fullName>
    </submittedName>
</protein>
<dbReference type="HOGENOM" id="CLU_1687349_0_0_1"/>
<evidence type="ECO:0000256" key="1">
    <source>
        <dbReference type="SAM" id="MobiDB-lite"/>
    </source>
</evidence>
<proteinExistence type="predicted"/>
<evidence type="ECO:0000313" key="3">
    <source>
        <dbReference type="Proteomes" id="UP000007148"/>
    </source>
</evidence>
<dbReference type="Proteomes" id="UP000007148">
    <property type="component" value="Unassembled WGS sequence"/>
</dbReference>
<dbReference type="AlphaFoldDB" id="G4T9L2"/>
<dbReference type="OrthoDB" id="3690045at2759"/>
<dbReference type="InParanoid" id="G4T9L2"/>
<comment type="caution">
    <text evidence="2">The sequence shown here is derived from an EMBL/GenBank/DDBJ whole genome shotgun (WGS) entry which is preliminary data.</text>
</comment>
<feature type="compositionally biased region" description="Basic and acidic residues" evidence="1">
    <location>
        <begin position="47"/>
        <end position="73"/>
    </location>
</feature>
<gene>
    <name evidence="2" type="ORF">PIIN_01872</name>
</gene>